<feature type="domain" description="HAT C-terminal dimerisation" evidence="2">
    <location>
        <begin position="641"/>
        <end position="703"/>
    </location>
</feature>
<dbReference type="Pfam" id="PF05699">
    <property type="entry name" value="Dimer_Tnp_hAT"/>
    <property type="match status" value="1"/>
</dbReference>
<accession>A0A9D4C9I6</accession>
<dbReference type="GO" id="GO:0046983">
    <property type="term" value="F:protein dimerization activity"/>
    <property type="evidence" value="ECO:0007669"/>
    <property type="project" value="InterPro"/>
</dbReference>
<evidence type="ECO:0008006" key="6">
    <source>
        <dbReference type="Google" id="ProtNLM"/>
    </source>
</evidence>
<gene>
    <name evidence="4" type="ORF">DPMN_062468</name>
</gene>
<evidence type="ECO:0000313" key="5">
    <source>
        <dbReference type="Proteomes" id="UP000828390"/>
    </source>
</evidence>
<dbReference type="EMBL" id="JAIWYP010000013">
    <property type="protein sequence ID" value="KAH3719617.1"/>
    <property type="molecule type" value="Genomic_DNA"/>
</dbReference>
<evidence type="ECO:0000256" key="1">
    <source>
        <dbReference type="SAM" id="MobiDB-lite"/>
    </source>
</evidence>
<dbReference type="InterPro" id="IPR057456">
    <property type="entry name" value="Znf_C17orf113"/>
</dbReference>
<dbReference type="SUPFAM" id="SSF53098">
    <property type="entry name" value="Ribonuclease H-like"/>
    <property type="match status" value="1"/>
</dbReference>
<dbReference type="InterPro" id="IPR008906">
    <property type="entry name" value="HATC_C_dom"/>
</dbReference>
<dbReference type="PANTHER" id="PTHR46880">
    <property type="entry name" value="RAS-ASSOCIATING DOMAIN-CONTAINING PROTEIN"/>
    <property type="match status" value="1"/>
</dbReference>
<dbReference type="InterPro" id="IPR012337">
    <property type="entry name" value="RNaseH-like_sf"/>
</dbReference>
<sequence>MTTNPLVTDSPSTSACKTTNSKPFSNEECLQLVKALFDGSENRVHNRYLCLEKFCTDISDTEKKRLLPKKFNHGKLSDYWWLCFLEGEGMFCVVCKKHSMKHRLNKRDIFVNKPGTRFLEDALKGHSSSDTHKAAIETEMVHKQSFFHKEVCQKKNVETSLYEKVFSTAYFLMKNFMPVRKLLPVLSMIENVYDYQNLKYFDHKSVGSQREFFLTLGATVKESVMEKVKKSAAFGILSDEACDISVTEQLITFVQYFDHDTGNVHVSYLSCQDVLEKSSSANAQAISDLLVDTVETSGLDIKKMTGFSSDGASVMVGKRGGVAALLRLKNPTLINIHCICHKLALSCTDSNEGITYIKEVELILRQLWSYFENSPKRMAAYLKLQMQFKHMNLSKGASKTVASRLKKACRTRWLSLDSSVKAVHNDYEALVTTLAQTQTEDAMALGLLKKIKTMKFLGTIYILKDVLPVLSNLSRVFQRDTFCFSSIIPEINRAKDKLNGILEEETPLVSLQSDIDSYTNISAELSMSPKVMDDLQSLFKKYITALKDNIDHRFGDSSVILTAFCIFDPVTVPGDSALFKEHGNREIQQIATHFFADNEEDRNQLKNEWSGIKYHLRDTLKPNIPQSVLDNTHKITTTEWCLCQLLSVTVYKQFFPKLCFVAEVAASLPVSNAWPERGASALKNIKTRHRNRIQNDLLDALMQVTVNGPKCEDAGELVKSAVSQWLSMKDRKKLAVRAEKSTSTAATAAAAATTSTESGMQTDDTHLVIGQDELRMEIEAAMKTLFLEEEVGESDQEDDQEDDSF</sequence>
<feature type="region of interest" description="Disordered" evidence="1">
    <location>
        <begin position="1"/>
        <end position="20"/>
    </location>
</feature>
<dbReference type="PANTHER" id="PTHR46880:SF5">
    <property type="entry name" value="DUF4371 DOMAIN-CONTAINING PROTEIN"/>
    <property type="match status" value="1"/>
</dbReference>
<keyword evidence="5" id="KW-1185">Reference proteome</keyword>
<organism evidence="4 5">
    <name type="scientific">Dreissena polymorpha</name>
    <name type="common">Zebra mussel</name>
    <name type="synonym">Mytilus polymorpha</name>
    <dbReference type="NCBI Taxonomy" id="45954"/>
    <lineage>
        <taxon>Eukaryota</taxon>
        <taxon>Metazoa</taxon>
        <taxon>Spiralia</taxon>
        <taxon>Lophotrochozoa</taxon>
        <taxon>Mollusca</taxon>
        <taxon>Bivalvia</taxon>
        <taxon>Autobranchia</taxon>
        <taxon>Heteroconchia</taxon>
        <taxon>Euheterodonta</taxon>
        <taxon>Imparidentia</taxon>
        <taxon>Neoheterodontei</taxon>
        <taxon>Myida</taxon>
        <taxon>Dreissenoidea</taxon>
        <taxon>Dreissenidae</taxon>
        <taxon>Dreissena</taxon>
    </lineage>
</organism>
<feature type="domain" description="C17orf113 probable zinc finger" evidence="3">
    <location>
        <begin position="80"/>
        <end position="141"/>
    </location>
</feature>
<dbReference type="AlphaFoldDB" id="A0A9D4C9I6"/>
<protein>
    <recommendedName>
        <fullName evidence="6">Zinc finger protein 862</fullName>
    </recommendedName>
</protein>
<evidence type="ECO:0000313" key="4">
    <source>
        <dbReference type="EMBL" id="KAH3719617.1"/>
    </source>
</evidence>
<proteinExistence type="predicted"/>
<name>A0A9D4C9I6_DREPO</name>
<dbReference type="Proteomes" id="UP000828390">
    <property type="component" value="Unassembled WGS sequence"/>
</dbReference>
<dbReference type="Pfam" id="PF25431">
    <property type="entry name" value="zf-C17orf113"/>
    <property type="match status" value="1"/>
</dbReference>
<comment type="caution">
    <text evidence="4">The sequence shown here is derived from an EMBL/GenBank/DDBJ whole genome shotgun (WGS) entry which is preliminary data.</text>
</comment>
<evidence type="ECO:0000259" key="2">
    <source>
        <dbReference type="Pfam" id="PF05699"/>
    </source>
</evidence>
<evidence type="ECO:0000259" key="3">
    <source>
        <dbReference type="Pfam" id="PF25431"/>
    </source>
</evidence>
<reference evidence="4" key="1">
    <citation type="journal article" date="2019" name="bioRxiv">
        <title>The Genome of the Zebra Mussel, Dreissena polymorpha: A Resource for Invasive Species Research.</title>
        <authorList>
            <person name="McCartney M.A."/>
            <person name="Auch B."/>
            <person name="Kono T."/>
            <person name="Mallez S."/>
            <person name="Zhang Y."/>
            <person name="Obille A."/>
            <person name="Becker A."/>
            <person name="Abrahante J.E."/>
            <person name="Garbe J."/>
            <person name="Badalamenti J.P."/>
            <person name="Herman A."/>
            <person name="Mangelson H."/>
            <person name="Liachko I."/>
            <person name="Sullivan S."/>
            <person name="Sone E.D."/>
            <person name="Koren S."/>
            <person name="Silverstein K.A.T."/>
            <person name="Beckman K.B."/>
            <person name="Gohl D.M."/>
        </authorList>
    </citation>
    <scope>NUCLEOTIDE SEQUENCE</scope>
    <source>
        <strain evidence="4">Duluth1</strain>
        <tissue evidence="4">Whole animal</tissue>
    </source>
</reference>
<reference evidence="4" key="2">
    <citation type="submission" date="2020-11" db="EMBL/GenBank/DDBJ databases">
        <authorList>
            <person name="McCartney M.A."/>
            <person name="Auch B."/>
            <person name="Kono T."/>
            <person name="Mallez S."/>
            <person name="Becker A."/>
            <person name="Gohl D.M."/>
            <person name="Silverstein K.A.T."/>
            <person name="Koren S."/>
            <person name="Bechman K.B."/>
            <person name="Herman A."/>
            <person name="Abrahante J.E."/>
            <person name="Garbe J."/>
        </authorList>
    </citation>
    <scope>NUCLEOTIDE SEQUENCE</scope>
    <source>
        <strain evidence="4">Duluth1</strain>
        <tissue evidence="4">Whole animal</tissue>
    </source>
</reference>